<dbReference type="EMBL" id="DTGG01000121">
    <property type="protein sequence ID" value="HFZ09232.1"/>
    <property type="molecule type" value="Genomic_DNA"/>
</dbReference>
<evidence type="ECO:0000313" key="2">
    <source>
        <dbReference type="EMBL" id="HFZ09232.1"/>
    </source>
</evidence>
<evidence type="ECO:0000259" key="1">
    <source>
        <dbReference type="Pfam" id="PF17761"/>
    </source>
</evidence>
<dbReference type="AlphaFoldDB" id="A0A7V3JAP4"/>
<name>A0A7V3JAP4_UNCC3</name>
<dbReference type="InterPro" id="IPR041527">
    <property type="entry name" value="YhcG_N"/>
</dbReference>
<organism evidence="2">
    <name type="scientific">candidate division CPR3 bacterium</name>
    <dbReference type="NCBI Taxonomy" id="2268181"/>
    <lineage>
        <taxon>Bacteria</taxon>
        <taxon>Bacteria division CPR3</taxon>
    </lineage>
</organism>
<comment type="caution">
    <text evidence="2">The sequence shown here is derived from an EMBL/GenBank/DDBJ whole genome shotgun (WGS) entry which is preliminary data.</text>
</comment>
<proteinExistence type="predicted"/>
<sequence>MEKELISLQELDWYQALCEECRAIITETMFNSRIELLRGKWELGKKIIEEELNFQKAGYGEKIVETLAKDLGMSAVHLWKCLQFYKKFPKERFEDVINELPEGKSISWYKIYTQYLPKHIDEMEKEKEIEETQENCNHDVLKCTKCKKEFRYPELLELVRQMEENV</sequence>
<accession>A0A7V3JAP4</accession>
<dbReference type="Pfam" id="PF17761">
    <property type="entry name" value="DUF1016_N"/>
    <property type="match status" value="1"/>
</dbReference>
<gene>
    <name evidence="2" type="ORF">ENV41_03785</name>
</gene>
<feature type="domain" description="YhcG N-terminal" evidence="1">
    <location>
        <begin position="35"/>
        <end position="113"/>
    </location>
</feature>
<reference evidence="2" key="1">
    <citation type="journal article" date="2020" name="mSystems">
        <title>Genome- and Community-Level Interaction Insights into Carbon Utilization and Element Cycling Functions of Hydrothermarchaeota in Hydrothermal Sediment.</title>
        <authorList>
            <person name="Zhou Z."/>
            <person name="Liu Y."/>
            <person name="Xu W."/>
            <person name="Pan J."/>
            <person name="Luo Z.H."/>
            <person name="Li M."/>
        </authorList>
    </citation>
    <scope>NUCLEOTIDE SEQUENCE [LARGE SCALE GENOMIC DNA]</scope>
    <source>
        <strain evidence="2">SpSt-757</strain>
    </source>
</reference>
<protein>
    <submittedName>
        <fullName evidence="2">DUF1016 family protein</fullName>
    </submittedName>
</protein>